<evidence type="ECO:0000313" key="2">
    <source>
        <dbReference type="Proteomes" id="UP000198656"/>
    </source>
</evidence>
<keyword evidence="2" id="KW-1185">Reference proteome</keyword>
<dbReference type="OrthoDB" id="1905201at2"/>
<dbReference type="STRING" id="1121419.SAMN05443529_10330"/>
<protein>
    <submittedName>
        <fullName evidence="1">Uncharacterized protein</fullName>
    </submittedName>
</protein>
<name>A0A1G7U5M8_9FIRM</name>
<sequence length="140" mass="17259">MKGKTETKKYTDFSVEHIKKYLDEFRKLILKGHYSISINKNRRENTDFIETYKIDTKKEREIFLSLQYEDFCYAVDNQKEAYSNERLYIFCKEYELDNWGTKEYIEIYIKTNILQTRRGDDFLIVISFHKRNKPIKYRFK</sequence>
<accession>A0A1G7U5M8</accession>
<organism evidence="1 2">
    <name type="scientific">Desulfosporosinus hippei DSM 8344</name>
    <dbReference type="NCBI Taxonomy" id="1121419"/>
    <lineage>
        <taxon>Bacteria</taxon>
        <taxon>Bacillati</taxon>
        <taxon>Bacillota</taxon>
        <taxon>Clostridia</taxon>
        <taxon>Eubacteriales</taxon>
        <taxon>Desulfitobacteriaceae</taxon>
        <taxon>Desulfosporosinus</taxon>
    </lineage>
</organism>
<dbReference type="AlphaFoldDB" id="A0A1G7U5M8"/>
<dbReference type="Proteomes" id="UP000198656">
    <property type="component" value="Unassembled WGS sequence"/>
</dbReference>
<evidence type="ECO:0000313" key="1">
    <source>
        <dbReference type="EMBL" id="SDG42688.1"/>
    </source>
</evidence>
<dbReference type="RefSeq" id="WP_092330029.1">
    <property type="nucleotide sequence ID" value="NZ_FNCP01000003.1"/>
</dbReference>
<gene>
    <name evidence="1" type="ORF">SAMN05443529_10330</name>
</gene>
<reference evidence="2" key="1">
    <citation type="submission" date="2016-10" db="EMBL/GenBank/DDBJ databases">
        <authorList>
            <person name="Varghese N."/>
            <person name="Submissions S."/>
        </authorList>
    </citation>
    <scope>NUCLEOTIDE SEQUENCE [LARGE SCALE GENOMIC DNA]</scope>
    <source>
        <strain evidence="2">DSM 8344</strain>
    </source>
</reference>
<dbReference type="EMBL" id="FNCP01000003">
    <property type="protein sequence ID" value="SDG42688.1"/>
    <property type="molecule type" value="Genomic_DNA"/>
</dbReference>
<proteinExistence type="predicted"/>